<dbReference type="SUPFAM" id="SSF48726">
    <property type="entry name" value="Immunoglobulin"/>
    <property type="match status" value="2"/>
</dbReference>
<feature type="compositionally biased region" description="Low complexity" evidence="1">
    <location>
        <begin position="575"/>
        <end position="641"/>
    </location>
</feature>
<feature type="region of interest" description="Disordered" evidence="1">
    <location>
        <begin position="324"/>
        <end position="729"/>
    </location>
</feature>
<evidence type="ECO:0000256" key="1">
    <source>
        <dbReference type="SAM" id="MobiDB-lite"/>
    </source>
</evidence>
<comment type="caution">
    <text evidence="5">The sequence shown here is derived from an EMBL/GenBank/DDBJ whole genome shotgun (WGS) entry which is preliminary data.</text>
</comment>
<feature type="domain" description="Ig-like" evidence="4">
    <location>
        <begin position="126"/>
        <end position="197"/>
    </location>
</feature>
<sequence>MDMIMIKTKSDYDEVKNKLTSESVDTSFQFWIDLKWNKTQQQFFWRDNTVLTWNHWCFEDRNSNEPDCMTSKNCKSQQDCVRLKYYPNSKWCFATGRCDRGRKALCSGTVFKESITQYEFEVRGDIQLSCSYVAFHLATGVKWRKDSKIIKNCVSAASLPSGYPTGSQNVMSLLNPELVISNAQISDSGSYKCCVTNTVSEQCGNDIVVGYKPIVHVVTEPIVAEYQTAHTINCSVEAYPNITSVDWNITTESGTRVFSSDENNIGEKYSGSSVTSPSLDILSADFTDTGQYICTAENIFGKTPSTVVNIQVYGITTDPFLTTTTTQNPETASHSLTSTSTRNPGTASPTTTTTSTHNPGTVSSSTTSTSPRNPETTSSSRLLTTSKTTKNPVTTDPFLTTTTTQNPETASHSLTSTSTRNPGTASPTRTTTSTHNPGTVSSSTTSTSPRNPETTSSSRLLTTSKTTKNPVTTDPFLTTTTTQNPETASHSLTSTSTRNPGTASPTTTTTSTQNTGTTSLSTTSTSTRNPGTASPTTTTTSTQNTGTASPTTTSTPTQNPETASHLTTSTSTRNPGTASPTTTTTSTQNTGTTSLSTTSTPTQNPGTTSPSTTSTSTQNLGTTSPTTTSSSTQNSGTTSPSKTFSSTQIPETASHSTTATSPQTAGTTFHSRSSTSSPNPETTSPSRTSTSTHNPGTASSSTTSTSPQNPETTSSSRLLTTSKTTKNPEAISCQCPCSSLGIEARQDLSNYTMAELLEMLVPQLAKLEKELSVDKSKLTATINKRISAKDERKSSQSIGIFGIVFIVSVILCVVIIDLMSFINFLKPKLKRGKTDTSKNQNKGQNR</sequence>
<gene>
    <name evidence="5" type="ORF">MGAL_10B083635</name>
</gene>
<evidence type="ECO:0008006" key="7">
    <source>
        <dbReference type="Google" id="ProtNLM"/>
    </source>
</evidence>
<dbReference type="SMART" id="SM00409">
    <property type="entry name" value="IG"/>
    <property type="match status" value="2"/>
</dbReference>
<keyword evidence="2" id="KW-0472">Membrane</keyword>
<feature type="domain" description="C-type lectin" evidence="3">
    <location>
        <begin position="1"/>
        <end position="107"/>
    </location>
</feature>
<feature type="compositionally biased region" description="Low complexity" evidence="1">
    <location>
        <begin position="656"/>
        <end position="725"/>
    </location>
</feature>
<feature type="compositionally biased region" description="Polar residues" evidence="1">
    <location>
        <begin position="410"/>
        <end position="420"/>
    </location>
</feature>
<dbReference type="PROSITE" id="PS50041">
    <property type="entry name" value="C_TYPE_LECTIN_2"/>
    <property type="match status" value="1"/>
</dbReference>
<evidence type="ECO:0000259" key="3">
    <source>
        <dbReference type="PROSITE" id="PS50041"/>
    </source>
</evidence>
<dbReference type="InterPro" id="IPR016186">
    <property type="entry name" value="C-type_lectin-like/link_sf"/>
</dbReference>
<dbReference type="Gene3D" id="2.60.40.10">
    <property type="entry name" value="Immunoglobulins"/>
    <property type="match status" value="2"/>
</dbReference>
<keyword evidence="2" id="KW-0812">Transmembrane</keyword>
<dbReference type="InterPro" id="IPR016187">
    <property type="entry name" value="CTDL_fold"/>
</dbReference>
<feature type="compositionally biased region" description="Polar residues" evidence="1">
    <location>
        <begin position="488"/>
        <end position="501"/>
    </location>
</feature>
<dbReference type="InterPro" id="IPR003599">
    <property type="entry name" value="Ig_sub"/>
</dbReference>
<dbReference type="InterPro" id="IPR007110">
    <property type="entry name" value="Ig-like_dom"/>
</dbReference>
<accession>A0A8B6DVG1</accession>
<feature type="compositionally biased region" description="Low complexity" evidence="1">
    <location>
        <begin position="341"/>
        <end position="409"/>
    </location>
</feature>
<evidence type="ECO:0000256" key="2">
    <source>
        <dbReference type="SAM" id="Phobius"/>
    </source>
</evidence>
<protein>
    <recommendedName>
        <fullName evidence="7">Ig-like domain-containing protein</fullName>
    </recommendedName>
</protein>
<dbReference type="CDD" id="cd00096">
    <property type="entry name" value="Ig"/>
    <property type="match status" value="1"/>
</dbReference>
<feature type="compositionally biased region" description="Polar residues" evidence="1">
    <location>
        <begin position="561"/>
        <end position="574"/>
    </location>
</feature>
<feature type="domain" description="Ig-like" evidence="4">
    <location>
        <begin position="213"/>
        <end position="311"/>
    </location>
</feature>
<evidence type="ECO:0000313" key="6">
    <source>
        <dbReference type="Proteomes" id="UP000596742"/>
    </source>
</evidence>
<dbReference type="Gene3D" id="3.10.100.10">
    <property type="entry name" value="Mannose-Binding Protein A, subunit A"/>
    <property type="match status" value="1"/>
</dbReference>
<feature type="compositionally biased region" description="Low complexity" evidence="1">
    <location>
        <begin position="421"/>
        <end position="487"/>
    </location>
</feature>
<reference evidence="5" key="1">
    <citation type="submission" date="2018-11" db="EMBL/GenBank/DDBJ databases">
        <authorList>
            <person name="Alioto T."/>
            <person name="Alioto T."/>
        </authorList>
    </citation>
    <scope>NUCLEOTIDE SEQUENCE</scope>
</reference>
<proteinExistence type="predicted"/>
<dbReference type="Proteomes" id="UP000596742">
    <property type="component" value="Unassembled WGS sequence"/>
</dbReference>
<dbReference type="InterPro" id="IPR036179">
    <property type="entry name" value="Ig-like_dom_sf"/>
</dbReference>
<dbReference type="Pfam" id="PF07679">
    <property type="entry name" value="I-set"/>
    <property type="match status" value="1"/>
</dbReference>
<evidence type="ECO:0000259" key="4">
    <source>
        <dbReference type="PROSITE" id="PS50835"/>
    </source>
</evidence>
<feature type="transmembrane region" description="Helical" evidence="2">
    <location>
        <begin position="798"/>
        <end position="825"/>
    </location>
</feature>
<keyword evidence="2" id="KW-1133">Transmembrane helix</keyword>
<feature type="compositionally biased region" description="Polar residues" evidence="1">
    <location>
        <begin position="642"/>
        <end position="655"/>
    </location>
</feature>
<name>A0A8B6DVG1_MYTGA</name>
<dbReference type="InterPro" id="IPR013783">
    <property type="entry name" value="Ig-like_fold"/>
</dbReference>
<feature type="compositionally biased region" description="Low complexity" evidence="1">
    <location>
        <begin position="502"/>
        <end position="560"/>
    </location>
</feature>
<dbReference type="PROSITE" id="PS50835">
    <property type="entry name" value="IG_LIKE"/>
    <property type="match status" value="2"/>
</dbReference>
<dbReference type="EMBL" id="UYJE01004090">
    <property type="protein sequence ID" value="VDI24912.1"/>
    <property type="molecule type" value="Genomic_DNA"/>
</dbReference>
<dbReference type="InterPro" id="IPR013098">
    <property type="entry name" value="Ig_I-set"/>
</dbReference>
<dbReference type="SUPFAM" id="SSF56436">
    <property type="entry name" value="C-type lectin-like"/>
    <property type="match status" value="1"/>
</dbReference>
<dbReference type="AlphaFoldDB" id="A0A8B6DVG1"/>
<dbReference type="InterPro" id="IPR001304">
    <property type="entry name" value="C-type_lectin-like"/>
</dbReference>
<dbReference type="CDD" id="cd00037">
    <property type="entry name" value="CLECT"/>
    <property type="match status" value="1"/>
</dbReference>
<keyword evidence="6" id="KW-1185">Reference proteome</keyword>
<dbReference type="OrthoDB" id="6156976at2759"/>
<evidence type="ECO:0000313" key="5">
    <source>
        <dbReference type="EMBL" id="VDI24912.1"/>
    </source>
</evidence>
<organism evidence="5 6">
    <name type="scientific">Mytilus galloprovincialis</name>
    <name type="common">Mediterranean mussel</name>
    <dbReference type="NCBI Taxonomy" id="29158"/>
    <lineage>
        <taxon>Eukaryota</taxon>
        <taxon>Metazoa</taxon>
        <taxon>Spiralia</taxon>
        <taxon>Lophotrochozoa</taxon>
        <taxon>Mollusca</taxon>
        <taxon>Bivalvia</taxon>
        <taxon>Autobranchia</taxon>
        <taxon>Pteriomorphia</taxon>
        <taxon>Mytilida</taxon>
        <taxon>Mytiloidea</taxon>
        <taxon>Mytilidae</taxon>
        <taxon>Mytilinae</taxon>
        <taxon>Mytilus</taxon>
    </lineage>
</organism>